<comment type="caution">
    <text evidence="1">The sequence shown here is derived from an EMBL/GenBank/DDBJ whole genome shotgun (WGS) entry which is preliminary data.</text>
</comment>
<dbReference type="EMBL" id="JAUDFV010000130">
    <property type="protein sequence ID" value="KAL2729592.1"/>
    <property type="molecule type" value="Genomic_DNA"/>
</dbReference>
<accession>A0ABD2BA57</accession>
<organism evidence="1 2">
    <name type="scientific">Vespula squamosa</name>
    <name type="common">Southern yellow jacket</name>
    <name type="synonym">Wasp</name>
    <dbReference type="NCBI Taxonomy" id="30214"/>
    <lineage>
        <taxon>Eukaryota</taxon>
        <taxon>Metazoa</taxon>
        <taxon>Ecdysozoa</taxon>
        <taxon>Arthropoda</taxon>
        <taxon>Hexapoda</taxon>
        <taxon>Insecta</taxon>
        <taxon>Pterygota</taxon>
        <taxon>Neoptera</taxon>
        <taxon>Endopterygota</taxon>
        <taxon>Hymenoptera</taxon>
        <taxon>Apocrita</taxon>
        <taxon>Aculeata</taxon>
        <taxon>Vespoidea</taxon>
        <taxon>Vespidae</taxon>
        <taxon>Vespinae</taxon>
        <taxon>Vespula</taxon>
    </lineage>
</organism>
<evidence type="ECO:0000313" key="1">
    <source>
        <dbReference type="EMBL" id="KAL2729592.1"/>
    </source>
</evidence>
<evidence type="ECO:0000313" key="2">
    <source>
        <dbReference type="Proteomes" id="UP001607302"/>
    </source>
</evidence>
<dbReference type="Proteomes" id="UP001607302">
    <property type="component" value="Unassembled WGS sequence"/>
</dbReference>
<protein>
    <submittedName>
        <fullName evidence="1">Uncharacterized protein</fullName>
    </submittedName>
</protein>
<reference evidence="1 2" key="1">
    <citation type="journal article" date="2024" name="Ann. Entomol. Soc. Am.">
        <title>Genomic analyses of the southern and eastern yellowjacket wasps (Hymenoptera: Vespidae) reveal evolutionary signatures of social life.</title>
        <authorList>
            <person name="Catto M.A."/>
            <person name="Caine P.B."/>
            <person name="Orr S.E."/>
            <person name="Hunt B.G."/>
            <person name="Goodisman M.A.D."/>
        </authorList>
    </citation>
    <scope>NUCLEOTIDE SEQUENCE [LARGE SCALE GENOMIC DNA]</scope>
    <source>
        <strain evidence="1">233</strain>
        <tissue evidence="1">Head and thorax</tissue>
    </source>
</reference>
<name>A0ABD2BA57_VESSQ</name>
<sequence>MISEDDLSKLRERKNSNDIRLEGTALRETHVECHPRTLILNNEPQLSAKVTCILTNRIVECATHVRHATATATAAAATATASATVTAVAADVVAVVFAIVVTSPSRSKMHVAKCREWK</sequence>
<keyword evidence="2" id="KW-1185">Reference proteome</keyword>
<proteinExistence type="predicted"/>
<dbReference type="AlphaFoldDB" id="A0ABD2BA57"/>
<gene>
    <name evidence="1" type="ORF">V1478_005882</name>
</gene>